<organism evidence="1 2">
    <name type="scientific">Paxillus rubicundulus Ve08.2h10</name>
    <dbReference type="NCBI Taxonomy" id="930991"/>
    <lineage>
        <taxon>Eukaryota</taxon>
        <taxon>Fungi</taxon>
        <taxon>Dikarya</taxon>
        <taxon>Basidiomycota</taxon>
        <taxon>Agaricomycotina</taxon>
        <taxon>Agaricomycetes</taxon>
        <taxon>Agaricomycetidae</taxon>
        <taxon>Boletales</taxon>
        <taxon>Paxilineae</taxon>
        <taxon>Paxillaceae</taxon>
        <taxon>Paxillus</taxon>
    </lineage>
</organism>
<reference evidence="1 2" key="1">
    <citation type="submission" date="2014-04" db="EMBL/GenBank/DDBJ databases">
        <authorList>
            <consortium name="DOE Joint Genome Institute"/>
            <person name="Kuo A."/>
            <person name="Kohler A."/>
            <person name="Jargeat P."/>
            <person name="Nagy L.G."/>
            <person name="Floudas D."/>
            <person name="Copeland A."/>
            <person name="Barry K.W."/>
            <person name="Cichocki N."/>
            <person name="Veneault-Fourrey C."/>
            <person name="LaButti K."/>
            <person name="Lindquist E.A."/>
            <person name="Lipzen A."/>
            <person name="Lundell T."/>
            <person name="Morin E."/>
            <person name="Murat C."/>
            <person name="Sun H."/>
            <person name="Tunlid A."/>
            <person name="Henrissat B."/>
            <person name="Grigoriev I.V."/>
            <person name="Hibbett D.S."/>
            <person name="Martin F."/>
            <person name="Nordberg H.P."/>
            <person name="Cantor M.N."/>
            <person name="Hua S.X."/>
        </authorList>
    </citation>
    <scope>NUCLEOTIDE SEQUENCE [LARGE SCALE GENOMIC DNA]</scope>
    <source>
        <strain evidence="1 2">Ve08.2h10</strain>
    </source>
</reference>
<dbReference type="EMBL" id="KN827575">
    <property type="protein sequence ID" value="KIK76279.1"/>
    <property type="molecule type" value="Genomic_DNA"/>
</dbReference>
<dbReference type="OrthoDB" id="2430314at2759"/>
<dbReference type="AlphaFoldDB" id="A0A0D0D7K9"/>
<gene>
    <name evidence="1" type="ORF">PAXRUDRAFT_440754</name>
</gene>
<dbReference type="HOGENOM" id="CLU_185478_0_0_1"/>
<keyword evidence="2" id="KW-1185">Reference proteome</keyword>
<protein>
    <submittedName>
        <fullName evidence="1">Uncharacterized protein</fullName>
    </submittedName>
</protein>
<sequence>MTSCMKMMTTINTAKTIDFKIDGHQTYGSNTSDDLIHFIVQQQCQISQIVLGVILSVIKVIMVAVKNSSPIPSHTSILTGAGWVLELLNGHPE</sequence>
<evidence type="ECO:0000313" key="2">
    <source>
        <dbReference type="Proteomes" id="UP000054538"/>
    </source>
</evidence>
<name>A0A0D0D7K9_9AGAM</name>
<proteinExistence type="predicted"/>
<accession>A0A0D0D7K9</accession>
<reference evidence="2" key="2">
    <citation type="submission" date="2015-01" db="EMBL/GenBank/DDBJ databases">
        <title>Evolutionary Origins and Diversification of the Mycorrhizal Mutualists.</title>
        <authorList>
            <consortium name="DOE Joint Genome Institute"/>
            <consortium name="Mycorrhizal Genomics Consortium"/>
            <person name="Kohler A."/>
            <person name="Kuo A."/>
            <person name="Nagy L.G."/>
            <person name="Floudas D."/>
            <person name="Copeland A."/>
            <person name="Barry K.W."/>
            <person name="Cichocki N."/>
            <person name="Veneault-Fourrey C."/>
            <person name="LaButti K."/>
            <person name="Lindquist E.A."/>
            <person name="Lipzen A."/>
            <person name="Lundell T."/>
            <person name="Morin E."/>
            <person name="Murat C."/>
            <person name="Riley R."/>
            <person name="Ohm R."/>
            <person name="Sun H."/>
            <person name="Tunlid A."/>
            <person name="Henrissat B."/>
            <person name="Grigoriev I.V."/>
            <person name="Hibbett D.S."/>
            <person name="Martin F."/>
        </authorList>
    </citation>
    <scope>NUCLEOTIDE SEQUENCE [LARGE SCALE GENOMIC DNA]</scope>
    <source>
        <strain evidence="2">Ve08.2h10</strain>
    </source>
</reference>
<dbReference type="InParanoid" id="A0A0D0D7K9"/>
<evidence type="ECO:0000313" key="1">
    <source>
        <dbReference type="EMBL" id="KIK76279.1"/>
    </source>
</evidence>
<dbReference type="Proteomes" id="UP000054538">
    <property type="component" value="Unassembled WGS sequence"/>
</dbReference>